<evidence type="ECO:0000256" key="2">
    <source>
        <dbReference type="ARBA" id="ARBA00022679"/>
    </source>
</evidence>
<keyword evidence="2" id="KW-0808">Transferase</keyword>
<dbReference type="Pfam" id="PF00179">
    <property type="entry name" value="UQ_con"/>
    <property type="match status" value="1"/>
</dbReference>
<evidence type="ECO:0000259" key="6">
    <source>
        <dbReference type="PROSITE" id="PS50127"/>
    </source>
</evidence>
<dbReference type="GO" id="GO:0061631">
    <property type="term" value="F:ubiquitin conjugating enzyme activity"/>
    <property type="evidence" value="ECO:0007669"/>
    <property type="project" value="UniProtKB-EC"/>
</dbReference>
<dbReference type="Gene3D" id="3.10.110.10">
    <property type="entry name" value="Ubiquitin Conjugating Enzyme"/>
    <property type="match status" value="1"/>
</dbReference>
<evidence type="ECO:0000256" key="5">
    <source>
        <dbReference type="ARBA" id="ARBA00022840"/>
    </source>
</evidence>
<dbReference type="GO" id="GO:0005524">
    <property type="term" value="F:ATP binding"/>
    <property type="evidence" value="ECO:0007669"/>
    <property type="project" value="UniProtKB-KW"/>
</dbReference>
<dbReference type="SUPFAM" id="SSF54495">
    <property type="entry name" value="UBC-like"/>
    <property type="match status" value="1"/>
</dbReference>
<dbReference type="PANTHER" id="PTHR24068">
    <property type="entry name" value="UBIQUITIN-CONJUGATING ENZYME E2"/>
    <property type="match status" value="1"/>
</dbReference>
<comment type="caution">
    <text evidence="7">The sequence shown here is derived from an EMBL/GenBank/DDBJ whole genome shotgun (WGS) entry which is preliminary data.</text>
</comment>
<keyword evidence="8" id="KW-1185">Reference proteome</keyword>
<evidence type="ECO:0000313" key="8">
    <source>
        <dbReference type="Proteomes" id="UP001217918"/>
    </source>
</evidence>
<dbReference type="AlphaFoldDB" id="A0AAD9HXI2"/>
<name>A0AAD9HXI2_9PEZI</name>
<evidence type="ECO:0000256" key="3">
    <source>
        <dbReference type="ARBA" id="ARBA00022741"/>
    </source>
</evidence>
<organism evidence="7 8">
    <name type="scientific">Phyllachora maydis</name>
    <dbReference type="NCBI Taxonomy" id="1825666"/>
    <lineage>
        <taxon>Eukaryota</taxon>
        <taxon>Fungi</taxon>
        <taxon>Dikarya</taxon>
        <taxon>Ascomycota</taxon>
        <taxon>Pezizomycotina</taxon>
        <taxon>Sordariomycetes</taxon>
        <taxon>Sordariomycetidae</taxon>
        <taxon>Phyllachorales</taxon>
        <taxon>Phyllachoraceae</taxon>
        <taxon>Phyllachora</taxon>
    </lineage>
</organism>
<dbReference type="InterPro" id="IPR000608">
    <property type="entry name" value="UBC"/>
</dbReference>
<keyword evidence="3" id="KW-0547">Nucleotide-binding</keyword>
<keyword evidence="4" id="KW-0833">Ubl conjugation pathway</keyword>
<reference evidence="7" key="1">
    <citation type="journal article" date="2023" name="Mol. Plant Microbe Interact.">
        <title>Elucidating the Obligate Nature and Biological Capacity of an Invasive Fungal Corn Pathogen.</title>
        <authorList>
            <person name="MacCready J.S."/>
            <person name="Roggenkamp E.M."/>
            <person name="Gdanetz K."/>
            <person name="Chilvers M.I."/>
        </authorList>
    </citation>
    <scope>NUCLEOTIDE SEQUENCE</scope>
    <source>
        <strain evidence="7">PM02</strain>
    </source>
</reference>
<dbReference type="InterPro" id="IPR016135">
    <property type="entry name" value="UBQ-conjugating_enzyme/RWD"/>
</dbReference>
<evidence type="ECO:0000256" key="1">
    <source>
        <dbReference type="ARBA" id="ARBA00012486"/>
    </source>
</evidence>
<dbReference type="EMBL" id="JAQQPM010000001">
    <property type="protein sequence ID" value="KAK2066725.1"/>
    <property type="molecule type" value="Genomic_DNA"/>
</dbReference>
<dbReference type="PROSITE" id="PS50127">
    <property type="entry name" value="UBC_2"/>
    <property type="match status" value="1"/>
</dbReference>
<evidence type="ECO:0000313" key="7">
    <source>
        <dbReference type="EMBL" id="KAK2066725.1"/>
    </source>
</evidence>
<dbReference type="FunFam" id="3.10.110.10:FF:000060">
    <property type="entry name" value="Ubiquitin conjugating enzyme (UbcB)"/>
    <property type="match status" value="1"/>
</dbReference>
<proteinExistence type="predicted"/>
<protein>
    <recommendedName>
        <fullName evidence="1">E2 ubiquitin-conjugating enzyme</fullName>
        <ecNumber evidence="1">2.3.2.23</ecNumber>
    </recommendedName>
</protein>
<gene>
    <name evidence="7" type="ORF">P8C59_000515</name>
</gene>
<evidence type="ECO:0000256" key="4">
    <source>
        <dbReference type="ARBA" id="ARBA00022786"/>
    </source>
</evidence>
<dbReference type="Proteomes" id="UP001217918">
    <property type="component" value="Unassembled WGS sequence"/>
</dbReference>
<keyword evidence="5" id="KW-0067">ATP-binding</keyword>
<sequence>MAATQKRLLKELQAFQGPTPRPDGISVTLPNDGDLTHWHVTLPGPAGTPYEGGVFGLLVALPEGYPFQPPAVTFATRVYHPNVTNDTPGQICLDLLKQGSEAGAARDCWSPSVKLEKVLLAVRALLAQPNPADPLELRIAEEYERDRPAFDKNARMYTQRYAKGQPRFAEALAAAAEKAKKK</sequence>
<feature type="domain" description="UBC core" evidence="6">
    <location>
        <begin position="3"/>
        <end position="163"/>
    </location>
</feature>
<accession>A0AAD9HXI2</accession>
<dbReference type="SMART" id="SM00212">
    <property type="entry name" value="UBCc"/>
    <property type="match status" value="1"/>
</dbReference>
<dbReference type="EC" id="2.3.2.23" evidence="1"/>